<reference evidence="1 2" key="1">
    <citation type="submission" date="2016-10" db="EMBL/GenBank/DDBJ databases">
        <authorList>
            <person name="de Groot N.N."/>
        </authorList>
    </citation>
    <scope>NUCLEOTIDE SEQUENCE [LARGE SCALE GENOMIC DNA]</scope>
    <source>
        <strain evidence="1 2">DSM 1283</strain>
    </source>
</reference>
<dbReference type="InterPro" id="IPR024265">
    <property type="entry name" value="DUF3788"/>
</dbReference>
<dbReference type="Proteomes" id="UP000198806">
    <property type="component" value="Unassembled WGS sequence"/>
</dbReference>
<dbReference type="OrthoDB" id="9090890at2"/>
<evidence type="ECO:0008006" key="3">
    <source>
        <dbReference type="Google" id="ProtNLM"/>
    </source>
</evidence>
<organism evidence="1 2">
    <name type="scientific">Anaerocolumna aminovalerica</name>
    <dbReference type="NCBI Taxonomy" id="1527"/>
    <lineage>
        <taxon>Bacteria</taxon>
        <taxon>Bacillati</taxon>
        <taxon>Bacillota</taxon>
        <taxon>Clostridia</taxon>
        <taxon>Lachnospirales</taxon>
        <taxon>Lachnospiraceae</taxon>
        <taxon>Anaerocolumna</taxon>
    </lineage>
</organism>
<dbReference type="EMBL" id="FOWD01000001">
    <property type="protein sequence ID" value="SFN78226.1"/>
    <property type="molecule type" value="Genomic_DNA"/>
</dbReference>
<gene>
    <name evidence="1" type="ORF">SAMN04489757_101222</name>
</gene>
<protein>
    <recommendedName>
        <fullName evidence="3">DUF3795 domain-containing protein</fullName>
    </recommendedName>
</protein>
<evidence type="ECO:0000313" key="1">
    <source>
        <dbReference type="EMBL" id="SFN78226.1"/>
    </source>
</evidence>
<dbReference type="RefSeq" id="WP_091683737.1">
    <property type="nucleotide sequence ID" value="NZ_BAABFM010000003.1"/>
</dbReference>
<sequence>MIQEPGREVIKSMLGNDAFLLYDEIYNYISDNYNMDKVWDNGGKYGKYVIRFQKSKKTLCTLYIRDNQLGVWIIFGRDERDKFDKKRDIFCEDIANIYDATEVYHDGKWLMLDLSNDYYIDDIKQMLLIKKKPNIKLTMCGYCCEMCKAYAPNIRKNDERNELANMWKKYYNLDIPPESIYCDGCRCTNKNARRVDNNCPVRVCVMNKGIEDCSECVSYPCNTFMERKGLSYEEAENEQKELFNPKEYQDYMLAYDNKSRLDRKLK</sequence>
<keyword evidence="2" id="KW-1185">Reference proteome</keyword>
<dbReference type="Pfam" id="PF12663">
    <property type="entry name" value="DUF3788"/>
    <property type="match status" value="1"/>
</dbReference>
<proteinExistence type="predicted"/>
<evidence type="ECO:0000313" key="2">
    <source>
        <dbReference type="Proteomes" id="UP000198806"/>
    </source>
</evidence>
<dbReference type="AlphaFoldDB" id="A0A1I5BTZ2"/>
<accession>A0A1I5BTZ2</accession>
<name>A0A1I5BTZ2_9FIRM</name>
<dbReference type="InterPro" id="IPR024227">
    <property type="entry name" value="DUF3795"/>
</dbReference>
<dbReference type="STRING" id="1527.SAMN04489757_101222"/>
<dbReference type="Pfam" id="PF12675">
    <property type="entry name" value="DUF3795"/>
    <property type="match status" value="1"/>
</dbReference>